<dbReference type="InterPro" id="IPR005039">
    <property type="entry name" value="Ant_C"/>
</dbReference>
<dbReference type="Proteomes" id="UP000006034">
    <property type="component" value="Unassembled WGS sequence"/>
</dbReference>
<evidence type="ECO:0000259" key="1">
    <source>
        <dbReference type="Pfam" id="PF03374"/>
    </source>
</evidence>
<dbReference type="RefSeq" id="WP_005030302.1">
    <property type="nucleotide sequence ID" value="NZ_KE150238.1"/>
</dbReference>
<organism evidence="2 3">
    <name type="scientific">Bilophila wadsworthia (strain 3_1_6)</name>
    <dbReference type="NCBI Taxonomy" id="563192"/>
    <lineage>
        <taxon>Bacteria</taxon>
        <taxon>Pseudomonadati</taxon>
        <taxon>Thermodesulfobacteriota</taxon>
        <taxon>Desulfovibrionia</taxon>
        <taxon>Desulfovibrionales</taxon>
        <taxon>Desulfovibrionaceae</taxon>
        <taxon>Bilophila</taxon>
    </lineage>
</organism>
<dbReference type="eggNOG" id="COG3646">
    <property type="taxonomic scope" value="Bacteria"/>
</dbReference>
<dbReference type="Pfam" id="PF09669">
    <property type="entry name" value="Phage_pRha"/>
    <property type="match status" value="1"/>
</dbReference>
<evidence type="ECO:0000313" key="2">
    <source>
        <dbReference type="EMBL" id="EFV42773.1"/>
    </source>
</evidence>
<dbReference type="InterPro" id="IPR014054">
    <property type="entry name" value="Phage_regulatory_Rha"/>
</dbReference>
<gene>
    <name evidence="2" type="ORF">HMPREF0179_03450</name>
</gene>
<comment type="caution">
    <text evidence="2">The sequence shown here is derived from an EMBL/GenBank/DDBJ whole genome shotgun (WGS) entry which is preliminary data.</text>
</comment>
<protein>
    <submittedName>
        <fullName evidence="2">Rha family phage regulatory protein</fullName>
    </submittedName>
</protein>
<dbReference type="GO" id="GO:0003677">
    <property type="term" value="F:DNA binding"/>
    <property type="evidence" value="ECO:0007669"/>
    <property type="project" value="InterPro"/>
</dbReference>
<dbReference type="GeneID" id="78087863"/>
<feature type="domain" description="Antirepressor protein C-terminal" evidence="1">
    <location>
        <begin position="153"/>
        <end position="248"/>
    </location>
</feature>
<proteinExistence type="predicted"/>
<dbReference type="Pfam" id="PF03374">
    <property type="entry name" value="ANT"/>
    <property type="match status" value="1"/>
</dbReference>
<dbReference type="EMBL" id="ADCP02000001">
    <property type="protein sequence ID" value="EFV42773.1"/>
    <property type="molecule type" value="Genomic_DNA"/>
</dbReference>
<dbReference type="STRING" id="563192.HMPREF0179_03450"/>
<reference evidence="2 3" key="1">
    <citation type="submission" date="2010-10" db="EMBL/GenBank/DDBJ databases">
        <authorList>
            <consortium name="The Broad Institute Genome Sequencing Platform"/>
            <person name="Ward D."/>
            <person name="Earl A."/>
            <person name="Feldgarden M."/>
            <person name="Young S.K."/>
            <person name="Gargeya S."/>
            <person name="Zeng Q."/>
            <person name="Alvarado L."/>
            <person name="Berlin A."/>
            <person name="Bochicchio J."/>
            <person name="Chapman S.B."/>
            <person name="Chen Z."/>
            <person name="Freedman E."/>
            <person name="Gellesch M."/>
            <person name="Goldberg J."/>
            <person name="Griggs A."/>
            <person name="Gujja S."/>
            <person name="Heilman E."/>
            <person name="Heiman D."/>
            <person name="Howarth C."/>
            <person name="Mehta T."/>
            <person name="Neiman D."/>
            <person name="Pearson M."/>
            <person name="Roberts A."/>
            <person name="Saif S."/>
            <person name="Shea T."/>
            <person name="Shenoy N."/>
            <person name="Sisk P."/>
            <person name="Stolte C."/>
            <person name="Sykes S."/>
            <person name="White J."/>
            <person name="Yandava C."/>
            <person name="Allen-Vercoe E."/>
            <person name="Sibley C."/>
            <person name="Ambrose C.E."/>
            <person name="Strauss J."/>
            <person name="Daigneault M."/>
            <person name="Haas B."/>
            <person name="Nusbaum C."/>
            <person name="Birren B."/>
        </authorList>
    </citation>
    <scope>NUCLEOTIDE SEQUENCE [LARGE SCALE GENOMIC DNA]</scope>
    <source>
        <strain evidence="2 3">3_1_6</strain>
    </source>
</reference>
<dbReference type="eggNOG" id="COG3645">
    <property type="taxonomic scope" value="Bacteria"/>
</dbReference>
<name>E5YB77_BILW3</name>
<dbReference type="AlphaFoldDB" id="E5YB77"/>
<dbReference type="NCBIfam" id="TIGR02681">
    <property type="entry name" value="phage_pRha"/>
    <property type="match status" value="1"/>
</dbReference>
<dbReference type="HOGENOM" id="CLU_046670_7_4_7"/>
<accession>E5YB77</accession>
<reference evidence="2 3" key="2">
    <citation type="submission" date="2013-04" db="EMBL/GenBank/DDBJ databases">
        <title>The Genome Sequence of Bilophila wadsworthia 3_1_6.</title>
        <authorList>
            <consortium name="The Broad Institute Genomics Platform"/>
            <person name="Earl A."/>
            <person name="Ward D."/>
            <person name="Feldgarden M."/>
            <person name="Gevers D."/>
            <person name="Sibley C."/>
            <person name="Strauss J."/>
            <person name="Allen-Vercoe E."/>
            <person name="Walker B."/>
            <person name="Young S."/>
            <person name="Zeng Q."/>
            <person name="Gargeya S."/>
            <person name="Fitzgerald M."/>
            <person name="Haas B."/>
            <person name="Abouelleil A."/>
            <person name="Allen A.W."/>
            <person name="Alvarado L."/>
            <person name="Arachchi H.M."/>
            <person name="Berlin A.M."/>
            <person name="Chapman S.B."/>
            <person name="Gainer-Dewar J."/>
            <person name="Goldberg J."/>
            <person name="Griggs A."/>
            <person name="Gujja S."/>
            <person name="Hansen M."/>
            <person name="Howarth C."/>
            <person name="Imamovic A."/>
            <person name="Ireland A."/>
            <person name="Larimer J."/>
            <person name="McCowan C."/>
            <person name="Murphy C."/>
            <person name="Pearson M."/>
            <person name="Poon T.W."/>
            <person name="Priest M."/>
            <person name="Roberts A."/>
            <person name="Saif S."/>
            <person name="Shea T."/>
            <person name="Sisk P."/>
            <person name="Sykes S."/>
            <person name="Wortman J."/>
            <person name="Nusbaum C."/>
            <person name="Birren B."/>
        </authorList>
    </citation>
    <scope>NUCLEOTIDE SEQUENCE [LARGE SCALE GENOMIC DNA]</scope>
    <source>
        <strain evidence="2 3">3_1_6</strain>
    </source>
</reference>
<sequence>MSQSVNINTASVSILALNGKKQPAVTSLQVAEVFGKEHYNVLADIERVMPQLSENFVKLNFQVYAYPVETGIGTRVAKAYLLSKDGFTILTMGYTGKEAMAFKEAYIARFNEMEEALRHTSVPAGLPDFTNPAVAARAWADERERADAVTLALEEAKPKAEFVDRYVEAEGLRTFTQAAKTLKIKRADLISLLLEQHLFRDRRGNIQPYAGYVKSGLYVTKETLLEPTKRTVINTYLTPKGFEAVARIVNQ</sequence>
<keyword evidence="3" id="KW-1185">Reference proteome</keyword>
<evidence type="ECO:0000313" key="3">
    <source>
        <dbReference type="Proteomes" id="UP000006034"/>
    </source>
</evidence>